<dbReference type="GO" id="GO:0050660">
    <property type="term" value="F:flavin adenine dinucleotide binding"/>
    <property type="evidence" value="ECO:0007669"/>
    <property type="project" value="TreeGrafter"/>
</dbReference>
<comment type="catalytic activity">
    <reaction evidence="6">
        <text>2 R'C(R)SH + O2 = R'C(R)S-S(R)CR' + H2O2</text>
        <dbReference type="Rhea" id="RHEA:17357"/>
        <dbReference type="ChEBI" id="CHEBI:15379"/>
        <dbReference type="ChEBI" id="CHEBI:16240"/>
        <dbReference type="ChEBI" id="CHEBI:16520"/>
        <dbReference type="ChEBI" id="CHEBI:17412"/>
        <dbReference type="EC" id="1.8.3.2"/>
    </reaction>
</comment>
<evidence type="ECO:0000313" key="9">
    <source>
        <dbReference type="EMBL" id="ETO13228.1"/>
    </source>
</evidence>
<feature type="region of interest" description="Disordered" evidence="7">
    <location>
        <begin position="51"/>
        <end position="85"/>
    </location>
</feature>
<dbReference type="SUPFAM" id="SSF69000">
    <property type="entry name" value="FAD-dependent thiol oxidase"/>
    <property type="match status" value="1"/>
</dbReference>
<dbReference type="Pfam" id="PF04777">
    <property type="entry name" value="Evr1_Alr"/>
    <property type="match status" value="1"/>
</dbReference>
<evidence type="ECO:0000313" key="10">
    <source>
        <dbReference type="Proteomes" id="UP000023152"/>
    </source>
</evidence>
<feature type="domain" description="ERV/ALR sulfhydryl oxidase" evidence="8">
    <location>
        <begin position="93"/>
        <end position="195"/>
    </location>
</feature>
<dbReference type="PANTHER" id="PTHR12645">
    <property type="entry name" value="ALR/ERV"/>
    <property type="match status" value="1"/>
</dbReference>
<dbReference type="Gene3D" id="1.20.120.310">
    <property type="entry name" value="ERV/ALR sulfhydryl oxidase domain"/>
    <property type="match status" value="1"/>
</dbReference>
<comment type="cofactor">
    <cofactor evidence="1 6">
        <name>FAD</name>
        <dbReference type="ChEBI" id="CHEBI:57692"/>
    </cofactor>
</comment>
<sequence length="213" mass="24598">MDPTKVSSSIGTTLPKVNDPKKGKEEDCHSPICEDAGNAIDAYRGWYENTMNKGNKDKSKNSSNDTSNNDSKNDNNGSSNTKNKTSFHMFVPMAPDRQQLGRHTWTLLHTQSVYYPEKPTDEEKQDMNTFLHVLAKVYPCKVCGADLQYLLEQYPPQLDSRNDFAYYMCVIHNKVNQQLNKPSFDCSLDSIYKRWRRDYTDDRHDIQEPNLDE</sequence>
<dbReference type="Proteomes" id="UP000023152">
    <property type="component" value="Unassembled WGS sequence"/>
</dbReference>
<keyword evidence="2 6" id="KW-0285">Flavoprotein</keyword>
<evidence type="ECO:0000256" key="7">
    <source>
        <dbReference type="SAM" id="MobiDB-lite"/>
    </source>
</evidence>
<protein>
    <recommendedName>
        <fullName evidence="6">Sulfhydryl oxidase</fullName>
        <ecNumber evidence="6">1.8.3.2</ecNumber>
    </recommendedName>
</protein>
<keyword evidence="5" id="KW-1015">Disulfide bond</keyword>
<feature type="region of interest" description="Disordered" evidence="7">
    <location>
        <begin position="1"/>
        <end position="34"/>
    </location>
</feature>
<dbReference type="GO" id="GO:0016971">
    <property type="term" value="F:flavin-dependent sulfhydryl oxidase activity"/>
    <property type="evidence" value="ECO:0007669"/>
    <property type="project" value="InterPro"/>
</dbReference>
<dbReference type="GO" id="GO:0005739">
    <property type="term" value="C:mitochondrion"/>
    <property type="evidence" value="ECO:0007669"/>
    <property type="project" value="TreeGrafter"/>
</dbReference>
<evidence type="ECO:0000256" key="5">
    <source>
        <dbReference type="ARBA" id="ARBA00023157"/>
    </source>
</evidence>
<name>X6MGT4_RETFI</name>
<dbReference type="OMA" id="KNDIYAD"/>
<dbReference type="InterPro" id="IPR036774">
    <property type="entry name" value="ERV/ALR_sulphydryl_oxid_sf"/>
</dbReference>
<keyword evidence="10" id="KW-1185">Reference proteome</keyword>
<evidence type="ECO:0000256" key="4">
    <source>
        <dbReference type="ARBA" id="ARBA00023002"/>
    </source>
</evidence>
<evidence type="ECO:0000256" key="2">
    <source>
        <dbReference type="ARBA" id="ARBA00022630"/>
    </source>
</evidence>
<keyword evidence="3 6" id="KW-0274">FAD</keyword>
<comment type="caution">
    <text evidence="9">The sequence shown here is derived from an EMBL/GenBank/DDBJ whole genome shotgun (WGS) entry which is preliminary data.</text>
</comment>
<organism evidence="9 10">
    <name type="scientific">Reticulomyxa filosa</name>
    <dbReference type="NCBI Taxonomy" id="46433"/>
    <lineage>
        <taxon>Eukaryota</taxon>
        <taxon>Sar</taxon>
        <taxon>Rhizaria</taxon>
        <taxon>Retaria</taxon>
        <taxon>Foraminifera</taxon>
        <taxon>Monothalamids</taxon>
        <taxon>Reticulomyxidae</taxon>
        <taxon>Reticulomyxa</taxon>
    </lineage>
</organism>
<evidence type="ECO:0000259" key="8">
    <source>
        <dbReference type="PROSITE" id="PS51324"/>
    </source>
</evidence>
<reference evidence="9 10" key="1">
    <citation type="journal article" date="2013" name="Curr. Biol.">
        <title>The Genome of the Foraminiferan Reticulomyxa filosa.</title>
        <authorList>
            <person name="Glockner G."/>
            <person name="Hulsmann N."/>
            <person name="Schleicher M."/>
            <person name="Noegel A.A."/>
            <person name="Eichinger L."/>
            <person name="Gallinger C."/>
            <person name="Pawlowski J."/>
            <person name="Sierra R."/>
            <person name="Euteneuer U."/>
            <person name="Pillet L."/>
            <person name="Moustafa A."/>
            <person name="Platzer M."/>
            <person name="Groth M."/>
            <person name="Szafranski K."/>
            <person name="Schliwa M."/>
        </authorList>
    </citation>
    <scope>NUCLEOTIDE SEQUENCE [LARGE SCALE GENOMIC DNA]</scope>
</reference>
<feature type="compositionally biased region" description="Polar residues" evidence="7">
    <location>
        <begin position="1"/>
        <end position="12"/>
    </location>
</feature>
<accession>X6MGT4</accession>
<dbReference type="EC" id="1.8.3.2" evidence="6"/>
<dbReference type="InterPro" id="IPR039799">
    <property type="entry name" value="ALR/ERV"/>
</dbReference>
<evidence type="ECO:0000256" key="1">
    <source>
        <dbReference type="ARBA" id="ARBA00001974"/>
    </source>
</evidence>
<dbReference type="PROSITE" id="PS51324">
    <property type="entry name" value="ERV_ALR"/>
    <property type="match status" value="1"/>
</dbReference>
<feature type="compositionally biased region" description="Low complexity" evidence="7">
    <location>
        <begin position="61"/>
        <end position="85"/>
    </location>
</feature>
<feature type="compositionally biased region" description="Basic and acidic residues" evidence="7">
    <location>
        <begin position="18"/>
        <end position="29"/>
    </location>
</feature>
<dbReference type="InterPro" id="IPR017905">
    <property type="entry name" value="ERV/ALR_sulphydryl_oxidase"/>
</dbReference>
<evidence type="ECO:0000256" key="3">
    <source>
        <dbReference type="ARBA" id="ARBA00022827"/>
    </source>
</evidence>
<dbReference type="OrthoDB" id="17199at2759"/>
<dbReference type="PANTHER" id="PTHR12645:SF0">
    <property type="entry name" value="FAD-LINKED SULFHYDRYL OXIDASE ALR"/>
    <property type="match status" value="1"/>
</dbReference>
<proteinExistence type="predicted"/>
<keyword evidence="4 6" id="KW-0560">Oxidoreductase</keyword>
<gene>
    <name evidence="9" type="ORF">RFI_24146</name>
</gene>
<dbReference type="EMBL" id="ASPP01020729">
    <property type="protein sequence ID" value="ETO13228.1"/>
    <property type="molecule type" value="Genomic_DNA"/>
</dbReference>
<dbReference type="AlphaFoldDB" id="X6MGT4"/>
<evidence type="ECO:0000256" key="6">
    <source>
        <dbReference type="RuleBase" id="RU371123"/>
    </source>
</evidence>